<dbReference type="InterPro" id="IPR019775">
    <property type="entry name" value="WD40_repeat_CS"/>
</dbReference>
<reference evidence="5" key="1">
    <citation type="submission" date="2022-07" db="EMBL/GenBank/DDBJ databases">
        <title>Genome Sequence of Leucocoprinus birnbaumii.</title>
        <authorList>
            <person name="Buettner E."/>
        </authorList>
    </citation>
    <scope>NUCLEOTIDE SEQUENCE</scope>
    <source>
        <strain evidence="5">VT141</strain>
    </source>
</reference>
<feature type="domain" description="Serine-threonine/tyrosine-protein kinase catalytic" evidence="4">
    <location>
        <begin position="163"/>
        <end position="224"/>
    </location>
</feature>
<accession>A0AAD5VES3</accession>
<feature type="repeat" description="WD" evidence="3">
    <location>
        <begin position="622"/>
        <end position="663"/>
    </location>
</feature>
<proteinExistence type="predicted"/>
<keyword evidence="6" id="KW-1185">Reference proteome</keyword>
<protein>
    <recommendedName>
        <fullName evidence="4">Serine-threonine/tyrosine-protein kinase catalytic domain-containing protein</fullName>
    </recommendedName>
</protein>
<dbReference type="PROSITE" id="PS00108">
    <property type="entry name" value="PROTEIN_KINASE_ST"/>
    <property type="match status" value="1"/>
</dbReference>
<organism evidence="5 6">
    <name type="scientific">Leucocoprinus birnbaumii</name>
    <dbReference type="NCBI Taxonomy" id="56174"/>
    <lineage>
        <taxon>Eukaryota</taxon>
        <taxon>Fungi</taxon>
        <taxon>Dikarya</taxon>
        <taxon>Basidiomycota</taxon>
        <taxon>Agaricomycotina</taxon>
        <taxon>Agaricomycetes</taxon>
        <taxon>Agaricomycetidae</taxon>
        <taxon>Agaricales</taxon>
        <taxon>Agaricineae</taxon>
        <taxon>Agaricaceae</taxon>
        <taxon>Leucocoprinus</taxon>
    </lineage>
</organism>
<dbReference type="PROSITE" id="PS50294">
    <property type="entry name" value="WD_REPEATS_REGION"/>
    <property type="match status" value="6"/>
</dbReference>
<feature type="repeat" description="WD" evidence="3">
    <location>
        <begin position="440"/>
        <end position="472"/>
    </location>
</feature>
<dbReference type="SUPFAM" id="SSF56112">
    <property type="entry name" value="Protein kinase-like (PK-like)"/>
    <property type="match status" value="1"/>
</dbReference>
<comment type="caution">
    <text evidence="5">The sequence shown here is derived from an EMBL/GenBank/DDBJ whole genome shotgun (WGS) entry which is preliminary data.</text>
</comment>
<dbReference type="SMART" id="SM00320">
    <property type="entry name" value="WD40"/>
    <property type="match status" value="7"/>
</dbReference>
<name>A0AAD5VES3_9AGAR</name>
<dbReference type="AlphaFoldDB" id="A0AAD5VES3"/>
<feature type="repeat" description="WD" evidence="3">
    <location>
        <begin position="666"/>
        <end position="702"/>
    </location>
</feature>
<dbReference type="Proteomes" id="UP001213000">
    <property type="component" value="Unassembled WGS sequence"/>
</dbReference>
<dbReference type="InterPro" id="IPR008271">
    <property type="entry name" value="Ser/Thr_kinase_AS"/>
</dbReference>
<dbReference type="Pfam" id="PF00400">
    <property type="entry name" value="WD40"/>
    <property type="match status" value="7"/>
</dbReference>
<dbReference type="PRINTS" id="PR00320">
    <property type="entry name" value="GPROTEINBRPT"/>
</dbReference>
<evidence type="ECO:0000256" key="2">
    <source>
        <dbReference type="ARBA" id="ARBA00022737"/>
    </source>
</evidence>
<evidence type="ECO:0000256" key="1">
    <source>
        <dbReference type="ARBA" id="ARBA00022574"/>
    </source>
</evidence>
<dbReference type="Pfam" id="PF07714">
    <property type="entry name" value="PK_Tyr_Ser-Thr"/>
    <property type="match status" value="1"/>
</dbReference>
<evidence type="ECO:0000256" key="3">
    <source>
        <dbReference type="PROSITE-ProRule" id="PRU00221"/>
    </source>
</evidence>
<dbReference type="Gene3D" id="1.10.510.10">
    <property type="entry name" value="Transferase(Phosphotransferase) domain 1"/>
    <property type="match status" value="1"/>
</dbReference>
<feature type="repeat" description="WD" evidence="3">
    <location>
        <begin position="473"/>
        <end position="506"/>
    </location>
</feature>
<dbReference type="InterPro" id="IPR001680">
    <property type="entry name" value="WD40_rpt"/>
</dbReference>
<dbReference type="SUPFAM" id="SSF50978">
    <property type="entry name" value="WD40 repeat-like"/>
    <property type="match status" value="1"/>
</dbReference>
<keyword evidence="1 3" id="KW-0853">WD repeat</keyword>
<sequence length="702" mass="77059">MNLQSTITPASRAQEQVPAYVQQLIEEIRAHHGTTSGTENQDDQRLLGLQRLLAQPLRVAYEGVIGLNADDMRLLVNYIDEAIKSSLKEPKQRSRALALLPKVIASTHIFPERLLTKPVPYQHRPRAHGGFGLVYQGVDPTLCVKVIQQVDMNAVANSENNLRHICLVSPFMVNGNLSEYAPHLNQKARLPLLFDVANGLDFLHELGIVHGDLKGQNVLITGQETRLELRIIQKELQAMINSDRGRGSVPVNIDPAHSLVKGDFDLQLNAEPSPEILSSGDQSYGEHAQMTIDHPELKSSTNQVPSERELDNMAMIEFTTSTAADAIDAGSLAPAGSSINAPSSVNVNFGDIDIDSVSSEWVKKGDDWFAISNPREFNVQIMHTLQHESVVCCVRFSADGKYLATGCNRSAHIYDIKTGQRIRLLIHDTSSWKGTAYTRSVQFSPDGKYLATGSEDKKIRIWDIAKTTIRSVLEGHQQEIYSLVFSPDGRFLFSGSGDNTVRIWDIVDGTSKVLTINDHDSLDDDTGVTSVAISPNGQFVAAGMLDTAVRIWDVQSGTLVERLRGHGDSVYSITFTPDGKGLVSGSLDKTLKYWDISNFLALEKMAKEGKSDDKGSPCTMNFTGHRDFVLSVAVSHDGRWIASGSKDRGVHFWDAKNLNAVVQCFLGGHANSVTSVDLSPTGNILATGSGDWRVRIWTYSST</sequence>
<dbReference type="PANTHER" id="PTHR19848">
    <property type="entry name" value="WD40 REPEAT PROTEIN"/>
    <property type="match status" value="1"/>
</dbReference>
<dbReference type="InterPro" id="IPR015943">
    <property type="entry name" value="WD40/YVTN_repeat-like_dom_sf"/>
</dbReference>
<dbReference type="InterPro" id="IPR011009">
    <property type="entry name" value="Kinase-like_dom_sf"/>
</dbReference>
<evidence type="ECO:0000313" key="6">
    <source>
        <dbReference type="Proteomes" id="UP001213000"/>
    </source>
</evidence>
<dbReference type="PROSITE" id="PS00678">
    <property type="entry name" value="WD_REPEATS_1"/>
    <property type="match status" value="4"/>
</dbReference>
<dbReference type="GO" id="GO:0004672">
    <property type="term" value="F:protein kinase activity"/>
    <property type="evidence" value="ECO:0007669"/>
    <property type="project" value="InterPro"/>
</dbReference>
<dbReference type="InterPro" id="IPR001245">
    <property type="entry name" value="Ser-Thr/Tyr_kinase_cat_dom"/>
</dbReference>
<keyword evidence="2" id="KW-0677">Repeat</keyword>
<feature type="repeat" description="WD" evidence="3">
    <location>
        <begin position="563"/>
        <end position="598"/>
    </location>
</feature>
<feature type="repeat" description="WD" evidence="3">
    <location>
        <begin position="521"/>
        <end position="562"/>
    </location>
</feature>
<dbReference type="InterPro" id="IPR036322">
    <property type="entry name" value="WD40_repeat_dom_sf"/>
</dbReference>
<dbReference type="PROSITE" id="PS50082">
    <property type="entry name" value="WD_REPEATS_2"/>
    <property type="match status" value="6"/>
</dbReference>
<dbReference type="CDD" id="cd00200">
    <property type="entry name" value="WD40"/>
    <property type="match status" value="1"/>
</dbReference>
<evidence type="ECO:0000259" key="4">
    <source>
        <dbReference type="Pfam" id="PF07714"/>
    </source>
</evidence>
<dbReference type="InterPro" id="IPR020472">
    <property type="entry name" value="WD40_PAC1"/>
</dbReference>
<gene>
    <name evidence="5" type="ORF">NP233_g12369</name>
</gene>
<evidence type="ECO:0000313" key="5">
    <source>
        <dbReference type="EMBL" id="KAJ3554680.1"/>
    </source>
</evidence>
<dbReference type="PANTHER" id="PTHR19848:SF8">
    <property type="entry name" value="F-BOX AND WD REPEAT DOMAIN CONTAINING 7"/>
    <property type="match status" value="1"/>
</dbReference>
<dbReference type="EMBL" id="JANIEX010001762">
    <property type="protein sequence ID" value="KAJ3554680.1"/>
    <property type="molecule type" value="Genomic_DNA"/>
</dbReference>
<dbReference type="Gene3D" id="2.130.10.10">
    <property type="entry name" value="YVTN repeat-like/Quinoprotein amine dehydrogenase"/>
    <property type="match status" value="1"/>
</dbReference>